<dbReference type="EMBL" id="JBCNJP010000027">
    <property type="protein sequence ID" value="KAK9053463.1"/>
    <property type="molecule type" value="Genomic_DNA"/>
</dbReference>
<evidence type="ECO:0000313" key="3">
    <source>
        <dbReference type="Proteomes" id="UP001408789"/>
    </source>
</evidence>
<protein>
    <submittedName>
        <fullName evidence="2">Uncharacterized protein</fullName>
    </submittedName>
</protein>
<dbReference type="AlphaFoldDB" id="A0AAP0CDS8"/>
<accession>A0AAP0CDS8</accession>
<dbReference type="Proteomes" id="UP001408789">
    <property type="component" value="Unassembled WGS sequence"/>
</dbReference>
<sequence length="77" mass="8272">MAALTRFLKPQFSNLLTRSLSTYVTAASEIDSQSSNSTSPPPLLTDDPKGSRSFQWVFLGCPDVGKGSSPPVIREGK</sequence>
<proteinExistence type="predicted"/>
<evidence type="ECO:0000256" key="1">
    <source>
        <dbReference type="SAM" id="MobiDB-lite"/>
    </source>
</evidence>
<gene>
    <name evidence="2" type="ORF">SSX86_030097</name>
</gene>
<name>A0AAP0CDS8_9ASTR</name>
<comment type="caution">
    <text evidence="2">The sequence shown here is derived from an EMBL/GenBank/DDBJ whole genome shotgun (WGS) entry which is preliminary data.</text>
</comment>
<evidence type="ECO:0000313" key="2">
    <source>
        <dbReference type="EMBL" id="KAK9053463.1"/>
    </source>
</evidence>
<organism evidence="2 3">
    <name type="scientific">Deinandra increscens subsp. villosa</name>
    <dbReference type="NCBI Taxonomy" id="3103831"/>
    <lineage>
        <taxon>Eukaryota</taxon>
        <taxon>Viridiplantae</taxon>
        <taxon>Streptophyta</taxon>
        <taxon>Embryophyta</taxon>
        <taxon>Tracheophyta</taxon>
        <taxon>Spermatophyta</taxon>
        <taxon>Magnoliopsida</taxon>
        <taxon>eudicotyledons</taxon>
        <taxon>Gunneridae</taxon>
        <taxon>Pentapetalae</taxon>
        <taxon>asterids</taxon>
        <taxon>campanulids</taxon>
        <taxon>Asterales</taxon>
        <taxon>Asteraceae</taxon>
        <taxon>Asteroideae</taxon>
        <taxon>Heliantheae alliance</taxon>
        <taxon>Madieae</taxon>
        <taxon>Madiinae</taxon>
        <taxon>Deinandra</taxon>
    </lineage>
</organism>
<reference evidence="2 3" key="1">
    <citation type="submission" date="2024-04" db="EMBL/GenBank/DDBJ databases">
        <title>The reference genome of an endangered Asteraceae, Deinandra increscens subsp. villosa, native to the Central Coast of California.</title>
        <authorList>
            <person name="Guilliams M."/>
            <person name="Hasenstab-Lehman K."/>
            <person name="Meyer R."/>
            <person name="Mcevoy S."/>
        </authorList>
    </citation>
    <scope>NUCLEOTIDE SEQUENCE [LARGE SCALE GENOMIC DNA]</scope>
    <source>
        <tissue evidence="2">Leaf</tissue>
    </source>
</reference>
<keyword evidence="3" id="KW-1185">Reference proteome</keyword>
<feature type="region of interest" description="Disordered" evidence="1">
    <location>
        <begin position="28"/>
        <end position="50"/>
    </location>
</feature>